<protein>
    <submittedName>
        <fullName evidence="1">Uncharacterized protein</fullName>
    </submittedName>
</protein>
<reference evidence="1 2" key="2">
    <citation type="journal article" date="2021" name="Genomics">
        <title>High-quality reference genome for Clonorchis sinensis.</title>
        <authorList>
            <person name="Young N.D."/>
            <person name="Stroehlein A.J."/>
            <person name="Kinkar L."/>
            <person name="Wang T."/>
            <person name="Sohn W.M."/>
            <person name="Chang B.C.H."/>
            <person name="Kaur P."/>
            <person name="Weisz D."/>
            <person name="Dudchenko O."/>
            <person name="Aiden E.L."/>
            <person name="Korhonen P.K."/>
            <person name="Gasser R.B."/>
        </authorList>
    </citation>
    <scope>NUCLEOTIDE SEQUENCE [LARGE SCALE GENOMIC DNA]</scope>
    <source>
        <strain evidence="1">Cs-k2</strain>
    </source>
</reference>
<name>A0A3R7GST6_CLOSI</name>
<reference evidence="1 2" key="1">
    <citation type="journal article" date="2018" name="Biotechnol. Adv.">
        <title>Improved genomic resources and new bioinformatic workflow for the carcinogenic parasite Clonorchis sinensis: Biotechnological implications.</title>
        <authorList>
            <person name="Wang D."/>
            <person name="Korhonen P.K."/>
            <person name="Gasser R.B."/>
            <person name="Young N.D."/>
        </authorList>
    </citation>
    <scope>NUCLEOTIDE SEQUENCE [LARGE SCALE GENOMIC DNA]</scope>
    <source>
        <strain evidence="1">Cs-k2</strain>
    </source>
</reference>
<dbReference type="AlphaFoldDB" id="A0A3R7GST6"/>
<dbReference type="OrthoDB" id="6252489at2759"/>
<dbReference type="EMBL" id="NIRI02000042">
    <property type="protein sequence ID" value="KAG5450585.1"/>
    <property type="molecule type" value="Genomic_DNA"/>
</dbReference>
<keyword evidence="2" id="KW-1185">Reference proteome</keyword>
<sequence length="469" mass="53021">MNREMPLANGLSGDFCRPSKDYPKMENSWKVIEAVQQRFLLSTYILFGCLMWAVSTDPHCPNPDAPTSSWFVMSGNFEDIISVPCEVPYAYPFCNRSVIVDHGWLLPANLLDHEITINSSIKGWSEESKGMTLKINRSAIPKGVQFSGIYECYAMAPDPLNASIYLRYHLTFGIDVFAEERLLLHGSTAMRYSSRILNGFIALVICLFLLALIRLLTYFSYENRMRRAMQTQVARSAGTVDPEVKPLAKMENSWKVIEAVQQRFLLSTYILFGCLMWAVSTDPHCPNPDAPTSSWFVMSGNFEDIISVPCEVPYAYPFCNRSVIVDHGWLLPANLLDHEITINSSIKGWSEESKGMTLKINRSAIPKGVQFSGIYECYAIAPDPLNASIYLRYHLTFGIDVFAEERLLLHGSTAMRYSSRILNGFIALVICLFLLALIRLLTYFSYENRMRRAMQTQVARSAGTVDSRG</sequence>
<accession>A0A3R7GST6</accession>
<dbReference type="InParanoid" id="A0A3R7GST6"/>
<evidence type="ECO:0000313" key="1">
    <source>
        <dbReference type="EMBL" id="KAG5450585.1"/>
    </source>
</evidence>
<gene>
    <name evidence="1" type="ORF">CSKR_101745</name>
</gene>
<dbReference type="Proteomes" id="UP000286415">
    <property type="component" value="Unassembled WGS sequence"/>
</dbReference>
<proteinExistence type="predicted"/>
<evidence type="ECO:0000313" key="2">
    <source>
        <dbReference type="Proteomes" id="UP000286415"/>
    </source>
</evidence>
<comment type="caution">
    <text evidence="1">The sequence shown here is derived from an EMBL/GenBank/DDBJ whole genome shotgun (WGS) entry which is preliminary data.</text>
</comment>
<organism evidence="1 2">
    <name type="scientific">Clonorchis sinensis</name>
    <name type="common">Chinese liver fluke</name>
    <dbReference type="NCBI Taxonomy" id="79923"/>
    <lineage>
        <taxon>Eukaryota</taxon>
        <taxon>Metazoa</taxon>
        <taxon>Spiralia</taxon>
        <taxon>Lophotrochozoa</taxon>
        <taxon>Platyhelminthes</taxon>
        <taxon>Trematoda</taxon>
        <taxon>Digenea</taxon>
        <taxon>Opisthorchiida</taxon>
        <taxon>Opisthorchiata</taxon>
        <taxon>Opisthorchiidae</taxon>
        <taxon>Clonorchis</taxon>
    </lineage>
</organism>